<evidence type="ECO:0000256" key="2">
    <source>
        <dbReference type="ARBA" id="ARBA00022801"/>
    </source>
</evidence>
<evidence type="ECO:0000256" key="1">
    <source>
        <dbReference type="ARBA" id="ARBA00009275"/>
    </source>
</evidence>
<protein>
    <submittedName>
        <fullName evidence="3">Uncharacterized protein</fullName>
    </submittedName>
</protein>
<dbReference type="AlphaFoldDB" id="A0A8C6S299"/>
<sequence length="117" mass="13050">CVLHRCVLHRCVLHRCVLHRCVLHRCVLHRCVYKALCVTDIGVNLTDPVFRGLYRGKRKHEDDFDAVVERALTVGVEKFLITGGSLQDSKEALTLAQTRGSSLTKLSEAAAKHGSSR</sequence>
<accession>A0A8C6S299</accession>
<comment type="similarity">
    <text evidence="1">Belongs to the metallo-dependent hydrolases superfamily. TatD-type hydrolase family.</text>
</comment>
<reference evidence="3" key="1">
    <citation type="submission" date="2025-08" db="UniProtKB">
        <authorList>
            <consortium name="Ensembl"/>
        </authorList>
    </citation>
    <scope>IDENTIFICATION</scope>
</reference>
<dbReference type="GO" id="GO:0008296">
    <property type="term" value="F:3'-5'-DNA exonuclease activity"/>
    <property type="evidence" value="ECO:0007669"/>
    <property type="project" value="TreeGrafter"/>
</dbReference>
<dbReference type="Ensembl" id="ENSNMLT00000000823.1">
    <property type="protein sequence ID" value="ENSNMLP00000000696.1"/>
    <property type="gene ID" value="ENSNMLG00000000577.1"/>
</dbReference>
<dbReference type="PANTHER" id="PTHR10060">
    <property type="entry name" value="TATD FAMILY DEOXYRIBONUCLEASE"/>
    <property type="match status" value="1"/>
</dbReference>
<name>A0A8C6S299_9GOBI</name>
<dbReference type="PANTHER" id="PTHR10060:SF15">
    <property type="entry name" value="DEOXYRIBONUCLEASE TATDN1"/>
    <property type="match status" value="1"/>
</dbReference>
<reference evidence="3" key="2">
    <citation type="submission" date="2025-09" db="UniProtKB">
        <authorList>
            <consortium name="Ensembl"/>
        </authorList>
    </citation>
    <scope>IDENTIFICATION</scope>
</reference>
<dbReference type="Gene3D" id="3.20.20.140">
    <property type="entry name" value="Metal-dependent hydrolases"/>
    <property type="match status" value="1"/>
</dbReference>
<keyword evidence="2" id="KW-0378">Hydrolase</keyword>
<keyword evidence="4" id="KW-1185">Reference proteome</keyword>
<evidence type="ECO:0000313" key="3">
    <source>
        <dbReference type="Ensembl" id="ENSNMLP00000000696.1"/>
    </source>
</evidence>
<dbReference type="SUPFAM" id="SSF141571">
    <property type="entry name" value="Pentapeptide repeat-like"/>
    <property type="match status" value="1"/>
</dbReference>
<organism evidence="3 4">
    <name type="scientific">Neogobius melanostomus</name>
    <name type="common">round goby</name>
    <dbReference type="NCBI Taxonomy" id="47308"/>
    <lineage>
        <taxon>Eukaryota</taxon>
        <taxon>Metazoa</taxon>
        <taxon>Chordata</taxon>
        <taxon>Craniata</taxon>
        <taxon>Vertebrata</taxon>
        <taxon>Euteleostomi</taxon>
        <taxon>Actinopterygii</taxon>
        <taxon>Neopterygii</taxon>
        <taxon>Teleostei</taxon>
        <taxon>Neoteleostei</taxon>
        <taxon>Acanthomorphata</taxon>
        <taxon>Gobiaria</taxon>
        <taxon>Gobiiformes</taxon>
        <taxon>Gobioidei</taxon>
        <taxon>Gobiidae</taxon>
        <taxon>Benthophilinae</taxon>
        <taxon>Neogobiini</taxon>
        <taxon>Neogobius</taxon>
    </lineage>
</organism>
<dbReference type="InterPro" id="IPR032466">
    <property type="entry name" value="Metal_Hydrolase"/>
</dbReference>
<dbReference type="InterPro" id="IPR050891">
    <property type="entry name" value="TatD-type_Hydrolase"/>
</dbReference>
<dbReference type="Proteomes" id="UP000694523">
    <property type="component" value="Unplaced"/>
</dbReference>
<evidence type="ECO:0000313" key="4">
    <source>
        <dbReference type="Proteomes" id="UP000694523"/>
    </source>
</evidence>
<dbReference type="SUPFAM" id="SSF51556">
    <property type="entry name" value="Metallo-dependent hydrolases"/>
    <property type="match status" value="1"/>
</dbReference>
<proteinExistence type="inferred from homology"/>
<dbReference type="GO" id="GO:0005829">
    <property type="term" value="C:cytosol"/>
    <property type="evidence" value="ECO:0007669"/>
    <property type="project" value="TreeGrafter"/>
</dbReference>